<evidence type="ECO:0000313" key="3">
    <source>
        <dbReference type="EMBL" id="PAS93364.1"/>
    </source>
</evidence>
<dbReference type="AlphaFoldDB" id="A0A272ETC7"/>
<keyword evidence="1" id="KW-0732">Signal</keyword>
<dbReference type="Proteomes" id="UP000216107">
    <property type="component" value="Unassembled WGS sequence"/>
</dbReference>
<feature type="signal peptide" evidence="1">
    <location>
        <begin position="1"/>
        <end position="20"/>
    </location>
</feature>
<reference evidence="3 4" key="2">
    <citation type="submission" date="2017-07" db="EMBL/GenBank/DDBJ databases">
        <title>Candidatus Dactylopiibacterium carminicum, a nitrogen-fixing symbiont of the cochineal insect Dactylopius coccus and Dactylopius opuntiae (Hemiptera: Coccoidea: Dactylopiidae).</title>
        <authorList>
            <person name="Vera A."/>
        </authorList>
    </citation>
    <scope>NUCLEOTIDE SEQUENCE [LARGE SCALE GENOMIC DNA]</scope>
    <source>
        <strain evidence="3 4">NFDCM</strain>
    </source>
</reference>
<dbReference type="OrthoDB" id="9099962at2"/>
<name>A0A272ETC7_9RHOO</name>
<evidence type="ECO:0000313" key="4">
    <source>
        <dbReference type="Proteomes" id="UP000216107"/>
    </source>
</evidence>
<dbReference type="EMBL" id="NMRN01000018">
    <property type="protein sequence ID" value="PAS93364.1"/>
    <property type="molecule type" value="Genomic_DNA"/>
</dbReference>
<evidence type="ECO:0000256" key="1">
    <source>
        <dbReference type="SAM" id="SignalP"/>
    </source>
</evidence>
<dbReference type="PROSITE" id="PS51257">
    <property type="entry name" value="PROKAR_LIPOPROTEIN"/>
    <property type="match status" value="1"/>
</dbReference>
<comment type="caution">
    <text evidence="3">The sequence shown here is derived from an EMBL/GenBank/DDBJ whole genome shotgun (WGS) entry which is preliminary data.</text>
</comment>
<evidence type="ECO:0000313" key="2">
    <source>
        <dbReference type="EMBL" id="KAF7599354.1"/>
    </source>
</evidence>
<organism evidence="3 4">
    <name type="scientific">Candidatus Dactylopiibacterium carminicum</name>
    <dbReference type="NCBI Taxonomy" id="857335"/>
    <lineage>
        <taxon>Bacteria</taxon>
        <taxon>Pseudomonadati</taxon>
        <taxon>Pseudomonadota</taxon>
        <taxon>Betaproteobacteria</taxon>
        <taxon>Rhodocyclales</taxon>
        <taxon>Rhodocyclaceae</taxon>
        <taxon>Candidatus Dactylopiibacterium</taxon>
    </lineage>
</organism>
<dbReference type="EMBL" id="MDUX01000022">
    <property type="protein sequence ID" value="KAF7599354.1"/>
    <property type="molecule type" value="Genomic_DNA"/>
</dbReference>
<dbReference type="RefSeq" id="WP_095524424.1">
    <property type="nucleotide sequence ID" value="NZ_MDUX01000022.1"/>
</dbReference>
<sequence>MSLRTRLTGLVCCLALSACAATPITSHQGVLHLKGNAPFVYPILEERDGRQWRLEGLSTNTAEQLQNQREDGSAALAGH</sequence>
<dbReference type="Proteomes" id="UP000623509">
    <property type="component" value="Unassembled WGS sequence"/>
</dbReference>
<gene>
    <name evidence="2" type="ORF">BGI27_08300</name>
    <name evidence="3" type="ORF">CGU29_07950</name>
</gene>
<accession>A0A272ETC7</accession>
<protein>
    <submittedName>
        <fullName evidence="3">Uncharacterized protein</fullName>
    </submittedName>
</protein>
<evidence type="ECO:0000313" key="5">
    <source>
        <dbReference type="Proteomes" id="UP000623509"/>
    </source>
</evidence>
<feature type="chain" id="PRO_5012018218" evidence="1">
    <location>
        <begin position="21"/>
        <end position="79"/>
    </location>
</feature>
<proteinExistence type="predicted"/>
<keyword evidence="5" id="KW-1185">Reference proteome</keyword>
<reference evidence="2 5" key="1">
    <citation type="submission" date="2016-08" db="EMBL/GenBank/DDBJ databases">
        <title>Candidatus Dactylopiibacterium carminicum genome sequence.</title>
        <authorList>
            <person name="Ramirez-Puebla S.T."/>
            <person name="Ormeno-Orrillo E."/>
            <person name="Vera-Ponce De Leon A."/>
            <person name="Luis L."/>
            <person name="Sanchez-Flores A."/>
            <person name="Monica R."/>
            <person name="Martinez-Romero E."/>
        </authorList>
    </citation>
    <scope>NUCLEOTIDE SEQUENCE [LARGE SCALE GENOMIC DNA]</scope>
    <source>
        <strain evidence="2">END1</strain>
    </source>
</reference>